<protein>
    <recommendedName>
        <fullName evidence="4">Serpin domain-containing protein</fullName>
    </recommendedName>
</protein>
<dbReference type="InterPro" id="IPR036186">
    <property type="entry name" value="Serpin_sf"/>
</dbReference>
<evidence type="ECO:0008006" key="4">
    <source>
        <dbReference type="Google" id="ProtNLM"/>
    </source>
</evidence>
<evidence type="ECO:0000256" key="1">
    <source>
        <dbReference type="SAM" id="MobiDB-lite"/>
    </source>
</evidence>
<gene>
    <name evidence="2" type="primary">Cnig_chr_IV.g12345</name>
    <name evidence="2" type="ORF">B9Z55_012345</name>
</gene>
<sequence length="763" mass="87817">MSDTSKSTESRSKKRSSWNPLQRMLSIVTGRNSSGTQGTNSSDGDGKVVIRWTASCINTSCPIFSRSPQFNMIYSPAPSLLMYVVVMLASEHAMTKTLQRLFELSDADIEEVREMSSKLTNLRAPNQFYCFVRFLVDEERTTTVSKELMIRSNDVATQQVFSSIRPSRVVKYLNTLTFQPVSFNRPALLTTNGYGSAGLNAKWLGTTRKAGLHRFACTYHKKKFEVFFEIRTAWRKVNMDHFEVIEIPFKFGPNSDAFGSLILLRPHFIGHLAYANRQLTAEQLSKALDELFSATWIPNGKLLIPQFTTSCCHDLWKNLMRHGVQPDLGQSQKAPPMASLWHWASLKVSSDGIRGDVAVKEKNKRTESQKALQKTFHDRLPSEGLLEKHKTYAARVDSPFTYIVMVNGIPVFTGSYFGSPPPKSMDIFVNAPERIRHRHTAINRKRKAKDTRKQKLLRKLRKSEEREKEKDRKRAEKEQKKNSKRSFQMRWLLLALLLILPSLSNSGRYEELKPVTTFHAGHPLEWMVTTMWCRNDIHLPDIQDVIAPIREALLTKQYILTEMMRDAEKPRDENVEVQVVVLKDDHQKSMGLTTFWVRKTVYRLPDRERSVIRVFINELEDSELNELCRNRSYPFIRLPTSISINGYSYTPILICDYGVPACLALGRGTEYLYAGAFFLFSFFGSMCCDSCSRKCNSDDDYSSDYDQSGFPINASLPPEFQLHSSRERKDWHWYEEGHEQQYPYGTGRWGGPRINPREEPIMC</sequence>
<organism evidence="2 3">
    <name type="scientific">Caenorhabditis nigoni</name>
    <dbReference type="NCBI Taxonomy" id="1611254"/>
    <lineage>
        <taxon>Eukaryota</taxon>
        <taxon>Metazoa</taxon>
        <taxon>Ecdysozoa</taxon>
        <taxon>Nematoda</taxon>
        <taxon>Chromadorea</taxon>
        <taxon>Rhabditida</taxon>
        <taxon>Rhabditina</taxon>
        <taxon>Rhabditomorpha</taxon>
        <taxon>Rhabditoidea</taxon>
        <taxon>Rhabditidae</taxon>
        <taxon>Peloderinae</taxon>
        <taxon>Caenorhabditis</taxon>
    </lineage>
</organism>
<comment type="caution">
    <text evidence="2">The sequence shown here is derived from an EMBL/GenBank/DDBJ whole genome shotgun (WGS) entry which is preliminary data.</text>
</comment>
<name>A0A2G5TWT6_9PELO</name>
<evidence type="ECO:0000313" key="3">
    <source>
        <dbReference type="Proteomes" id="UP000230233"/>
    </source>
</evidence>
<evidence type="ECO:0000313" key="2">
    <source>
        <dbReference type="EMBL" id="PIC31760.1"/>
    </source>
</evidence>
<feature type="region of interest" description="Disordered" evidence="1">
    <location>
        <begin position="461"/>
        <end position="482"/>
    </location>
</feature>
<proteinExistence type="predicted"/>
<feature type="compositionally biased region" description="Basic and acidic residues" evidence="1">
    <location>
        <begin position="462"/>
        <end position="481"/>
    </location>
</feature>
<dbReference type="SUPFAM" id="SSF56574">
    <property type="entry name" value="Serpins"/>
    <property type="match status" value="1"/>
</dbReference>
<keyword evidence="3" id="KW-1185">Reference proteome</keyword>
<dbReference type="AlphaFoldDB" id="A0A2G5TWT6"/>
<dbReference type="Proteomes" id="UP000230233">
    <property type="component" value="Chromosome IV"/>
</dbReference>
<reference evidence="3" key="1">
    <citation type="submission" date="2017-10" db="EMBL/GenBank/DDBJ databases">
        <title>Rapid genome shrinkage in a self-fertile nematode reveals novel sperm competition proteins.</title>
        <authorList>
            <person name="Yin D."/>
            <person name="Schwarz E.M."/>
            <person name="Thomas C.G."/>
            <person name="Felde R.L."/>
            <person name="Korf I.F."/>
            <person name="Cutter A.D."/>
            <person name="Schartner C.M."/>
            <person name="Ralston E.J."/>
            <person name="Meyer B.J."/>
            <person name="Haag E.S."/>
        </authorList>
    </citation>
    <scope>NUCLEOTIDE SEQUENCE [LARGE SCALE GENOMIC DNA]</scope>
    <source>
        <strain evidence="3">JU1422</strain>
    </source>
</reference>
<dbReference type="EMBL" id="PDUG01000004">
    <property type="protein sequence ID" value="PIC31760.1"/>
    <property type="molecule type" value="Genomic_DNA"/>
</dbReference>
<dbReference type="OrthoDB" id="5845797at2759"/>
<accession>A0A2G5TWT6</accession>